<evidence type="ECO:0000313" key="2">
    <source>
        <dbReference type="Proteomes" id="UP001153076"/>
    </source>
</evidence>
<dbReference type="AlphaFoldDB" id="A0A9Q1GRN8"/>
<dbReference type="EMBL" id="JAKOGI010001293">
    <property type="protein sequence ID" value="KAJ8426412.1"/>
    <property type="molecule type" value="Genomic_DNA"/>
</dbReference>
<comment type="caution">
    <text evidence="1">The sequence shown here is derived from an EMBL/GenBank/DDBJ whole genome shotgun (WGS) entry which is preliminary data.</text>
</comment>
<name>A0A9Q1GRN8_9CARY</name>
<proteinExistence type="predicted"/>
<accession>A0A9Q1GRN8</accession>
<organism evidence="1 2">
    <name type="scientific">Carnegiea gigantea</name>
    <dbReference type="NCBI Taxonomy" id="171969"/>
    <lineage>
        <taxon>Eukaryota</taxon>
        <taxon>Viridiplantae</taxon>
        <taxon>Streptophyta</taxon>
        <taxon>Embryophyta</taxon>
        <taxon>Tracheophyta</taxon>
        <taxon>Spermatophyta</taxon>
        <taxon>Magnoliopsida</taxon>
        <taxon>eudicotyledons</taxon>
        <taxon>Gunneridae</taxon>
        <taxon>Pentapetalae</taxon>
        <taxon>Caryophyllales</taxon>
        <taxon>Cactineae</taxon>
        <taxon>Cactaceae</taxon>
        <taxon>Cactoideae</taxon>
        <taxon>Echinocereeae</taxon>
        <taxon>Carnegiea</taxon>
    </lineage>
</organism>
<sequence>MARLTVPQHKVTYSTRHLSPQSPHHQYRSRRGFYFVAVSRSCAQARAYLCTKETKPMLHGLGVWIRVRQGSHVFSVECRVHNKGTAGRNGIRLPLETLVMPSPSPCLHSPASLPQQRQSLLTVAPPLSPTMAGFDVEDGSTPTTPHAVSLQLGLPTSTVASTPVVSSAFSPPPPPPLSSAPVGSFLSAGVPAPVLSGIFSRWVSRVGACCSEHSSWVVLHSRTLCYHFPRSTATAGFCY</sequence>
<keyword evidence="2" id="KW-1185">Reference proteome</keyword>
<gene>
    <name evidence="1" type="ORF">Cgig2_023528</name>
</gene>
<evidence type="ECO:0000313" key="1">
    <source>
        <dbReference type="EMBL" id="KAJ8426412.1"/>
    </source>
</evidence>
<dbReference type="Proteomes" id="UP001153076">
    <property type="component" value="Unassembled WGS sequence"/>
</dbReference>
<reference evidence="1" key="1">
    <citation type="submission" date="2022-04" db="EMBL/GenBank/DDBJ databases">
        <title>Carnegiea gigantea Genome sequencing and assembly v2.</title>
        <authorList>
            <person name="Copetti D."/>
            <person name="Sanderson M.J."/>
            <person name="Burquez A."/>
            <person name="Wojciechowski M.F."/>
        </authorList>
    </citation>
    <scope>NUCLEOTIDE SEQUENCE</scope>
    <source>
        <strain evidence="1">SGP5-SGP5p</strain>
        <tissue evidence="1">Aerial part</tissue>
    </source>
</reference>
<protein>
    <submittedName>
        <fullName evidence="1">Uncharacterized protein</fullName>
    </submittedName>
</protein>